<evidence type="ECO:0000313" key="1">
    <source>
        <dbReference type="EMBL" id="WAR07924.1"/>
    </source>
</evidence>
<organism evidence="1 2">
    <name type="scientific">Mya arenaria</name>
    <name type="common">Soft-shell clam</name>
    <dbReference type="NCBI Taxonomy" id="6604"/>
    <lineage>
        <taxon>Eukaryota</taxon>
        <taxon>Metazoa</taxon>
        <taxon>Spiralia</taxon>
        <taxon>Lophotrochozoa</taxon>
        <taxon>Mollusca</taxon>
        <taxon>Bivalvia</taxon>
        <taxon>Autobranchia</taxon>
        <taxon>Heteroconchia</taxon>
        <taxon>Euheterodonta</taxon>
        <taxon>Imparidentia</taxon>
        <taxon>Neoheterodontei</taxon>
        <taxon>Myida</taxon>
        <taxon>Myoidea</taxon>
        <taxon>Myidae</taxon>
        <taxon>Mya</taxon>
    </lineage>
</organism>
<protein>
    <submittedName>
        <fullName evidence="1">DUS16-like protein</fullName>
    </submittedName>
</protein>
<proteinExistence type="predicted"/>
<name>A0ABY7EHQ4_MYAAR</name>
<reference evidence="1" key="1">
    <citation type="submission" date="2022-11" db="EMBL/GenBank/DDBJ databases">
        <title>Centuries of genome instability and evolution in soft-shell clam transmissible cancer (bioRxiv).</title>
        <authorList>
            <person name="Hart S.F.M."/>
            <person name="Yonemitsu M.A."/>
            <person name="Giersch R.M."/>
            <person name="Beal B.F."/>
            <person name="Arriagada G."/>
            <person name="Davis B.W."/>
            <person name="Ostrander E.A."/>
            <person name="Goff S.P."/>
            <person name="Metzger M.J."/>
        </authorList>
    </citation>
    <scope>NUCLEOTIDE SEQUENCE</scope>
    <source>
        <strain evidence="1">MELC-2E11</strain>
        <tissue evidence="1">Siphon/mantle</tissue>
    </source>
</reference>
<dbReference type="Proteomes" id="UP001164746">
    <property type="component" value="Chromosome 6"/>
</dbReference>
<evidence type="ECO:0000313" key="2">
    <source>
        <dbReference type="Proteomes" id="UP001164746"/>
    </source>
</evidence>
<gene>
    <name evidence="1" type="ORF">MAR_017882</name>
</gene>
<dbReference type="EMBL" id="CP111017">
    <property type="protein sequence ID" value="WAR07924.1"/>
    <property type="molecule type" value="Genomic_DNA"/>
</dbReference>
<keyword evidence="2" id="KW-1185">Reference proteome</keyword>
<accession>A0ABY7EHQ4</accession>
<sequence length="100" mass="10929">MAASVCEEGGFLAFQTMYPSLCENKTSSYRCAGLTSLSQPCLPVSNVGPTRILPFLYLGSQQDALSKDITQTKCGRQMDAAWSTVWRESPVPRLSPSHIL</sequence>